<sequence length="130" mass="14163">MNASVTGELLASILIIVGAIMSVISAIGIIRLPDVYTRSHAGTKSATLAVLLTLTGCFIYFWLADAYISIRLILGIVFVFLTAPVAGHLITRAAYRSKVPLTEESVEDELKEVLNKENYNEPVEHTDANK</sequence>
<evidence type="ECO:0000313" key="4">
    <source>
        <dbReference type="EMBL" id="PAE88355.1"/>
    </source>
</evidence>
<dbReference type="PANTHER" id="PTHR34703">
    <property type="entry name" value="ANTIPORTER SUBUNIT MNHG2-RELATED"/>
    <property type="match status" value="1"/>
</dbReference>
<dbReference type="PANTHER" id="PTHR34703:SF1">
    <property type="entry name" value="ANTIPORTER SUBUNIT MNHG2-RELATED"/>
    <property type="match status" value="1"/>
</dbReference>
<dbReference type="GO" id="GO:0016020">
    <property type="term" value="C:membrane"/>
    <property type="evidence" value="ECO:0007669"/>
    <property type="project" value="UniProtKB-SubCell"/>
</dbReference>
<protein>
    <submittedName>
        <fullName evidence="4">Na+/H+ antiporter subunit G</fullName>
    </submittedName>
</protein>
<dbReference type="InterPro" id="IPR005133">
    <property type="entry name" value="PhaG_MnhG_YufB"/>
</dbReference>
<dbReference type="OMA" id="TNPISAH"/>
<evidence type="ECO:0000256" key="2">
    <source>
        <dbReference type="ARBA" id="ARBA00008404"/>
    </source>
</evidence>
<keyword evidence="3" id="KW-0050">Antiport</keyword>
<proteinExistence type="inferred from homology"/>
<organism evidence="4 5">
    <name type="scientific">Shouchella clausii</name>
    <name type="common">Alkalihalobacillus clausii</name>
    <dbReference type="NCBI Taxonomy" id="79880"/>
    <lineage>
        <taxon>Bacteria</taxon>
        <taxon>Bacillati</taxon>
        <taxon>Bacillota</taxon>
        <taxon>Bacilli</taxon>
        <taxon>Bacillales</taxon>
        <taxon>Bacillaceae</taxon>
        <taxon>Shouchella</taxon>
    </lineage>
</organism>
<dbReference type="AlphaFoldDB" id="A0A268NZ60"/>
<name>A0A268NZ60_SHOCL</name>
<dbReference type="NCBIfam" id="TIGR01300">
    <property type="entry name" value="CPA3_mnhG_phaG"/>
    <property type="match status" value="1"/>
</dbReference>
<dbReference type="GO" id="GO:0015385">
    <property type="term" value="F:sodium:proton antiporter activity"/>
    <property type="evidence" value="ECO:0007669"/>
    <property type="project" value="TreeGrafter"/>
</dbReference>
<evidence type="ECO:0000256" key="1">
    <source>
        <dbReference type="ARBA" id="ARBA00004141"/>
    </source>
</evidence>
<accession>A0A268NZ60</accession>
<dbReference type="NCBIfam" id="NF009236">
    <property type="entry name" value="PRK12586.1"/>
    <property type="match status" value="1"/>
</dbReference>
<comment type="caution">
    <text evidence="4">The sequence shown here is derived from an EMBL/GenBank/DDBJ whole genome shotgun (WGS) entry which is preliminary data.</text>
</comment>
<comment type="similarity">
    <text evidence="2">Belongs to the CPA3 antiporters (TC 2.A.63) subunit G family.</text>
</comment>
<dbReference type="RefSeq" id="WP_011245648.1">
    <property type="nucleotide sequence ID" value="NZ_BOQQ01000007.1"/>
</dbReference>
<dbReference type="Proteomes" id="UP000216207">
    <property type="component" value="Unassembled WGS sequence"/>
</dbReference>
<evidence type="ECO:0000256" key="3">
    <source>
        <dbReference type="ARBA" id="ARBA00022449"/>
    </source>
</evidence>
<reference evidence="4 5" key="1">
    <citation type="submission" date="2017-07" db="EMBL/GenBank/DDBJ databases">
        <title>Isolation and whole genome analysis of endospore-forming bacteria from heroin.</title>
        <authorList>
            <person name="Kalinowski J."/>
            <person name="Ahrens B."/>
            <person name="Al-Dilaimi A."/>
            <person name="Winkler A."/>
            <person name="Wibberg D."/>
            <person name="Schleenbecker U."/>
            <person name="Ruckert C."/>
            <person name="Wolfel R."/>
            <person name="Grass G."/>
        </authorList>
    </citation>
    <scope>NUCLEOTIDE SEQUENCE [LARGE SCALE GENOMIC DNA]</scope>
    <source>
        <strain evidence="4 5">7539</strain>
    </source>
</reference>
<comment type="subcellular location">
    <subcellularLocation>
        <location evidence="1">Membrane</location>
        <topology evidence="1">Multi-pass membrane protein</topology>
    </subcellularLocation>
</comment>
<dbReference type="EMBL" id="NPCC01000017">
    <property type="protein sequence ID" value="PAE88355.1"/>
    <property type="molecule type" value="Genomic_DNA"/>
</dbReference>
<dbReference type="NCBIfam" id="NF009314">
    <property type="entry name" value="PRK12674.1-2"/>
    <property type="match status" value="1"/>
</dbReference>
<gene>
    <name evidence="4" type="ORF">CHH72_13855</name>
</gene>
<dbReference type="Pfam" id="PF03334">
    <property type="entry name" value="PhaG_MnhG_YufB"/>
    <property type="match status" value="1"/>
</dbReference>
<keyword evidence="3" id="KW-0813">Transport</keyword>
<evidence type="ECO:0000313" key="5">
    <source>
        <dbReference type="Proteomes" id="UP000216207"/>
    </source>
</evidence>